<evidence type="ECO:0000259" key="10">
    <source>
        <dbReference type="PROSITE" id="PS50234"/>
    </source>
</evidence>
<dbReference type="Pfam" id="PF17867">
    <property type="entry name" value="AAA_lid_7"/>
    <property type="match status" value="1"/>
</dbReference>
<feature type="compositionally biased region" description="Basic and acidic residues" evidence="9">
    <location>
        <begin position="3739"/>
        <end position="3752"/>
    </location>
</feature>
<dbReference type="InterPro" id="IPR003593">
    <property type="entry name" value="AAA+_ATPase"/>
</dbReference>
<keyword evidence="5" id="KW-0547">Nucleotide-binding</keyword>
<dbReference type="GO" id="GO:0030687">
    <property type="term" value="C:preribosome, large subunit precursor"/>
    <property type="evidence" value="ECO:0007669"/>
    <property type="project" value="TreeGrafter"/>
</dbReference>
<dbReference type="CDD" id="cd00009">
    <property type="entry name" value="AAA"/>
    <property type="match status" value="3"/>
</dbReference>
<dbReference type="InterPro" id="IPR036465">
    <property type="entry name" value="vWFA_dom_sf"/>
</dbReference>
<dbReference type="EMBL" id="CAJFDH010000001">
    <property type="protein sequence ID" value="CAD5206731.1"/>
    <property type="molecule type" value="Genomic_DNA"/>
</dbReference>
<dbReference type="InterPro" id="IPR011704">
    <property type="entry name" value="ATPase_dyneun-rel_AAA"/>
</dbReference>
<dbReference type="EMBL" id="CAJFCW020000001">
    <property type="protein sequence ID" value="CAG9082930.1"/>
    <property type="molecule type" value="Genomic_DNA"/>
</dbReference>
<keyword evidence="12" id="KW-1185">Reference proteome</keyword>
<feature type="compositionally biased region" description="Polar residues" evidence="9">
    <location>
        <begin position="3787"/>
        <end position="3808"/>
    </location>
</feature>
<dbReference type="GO" id="GO:0000055">
    <property type="term" value="P:ribosomal large subunit export from nucleus"/>
    <property type="evidence" value="ECO:0007669"/>
    <property type="project" value="TreeGrafter"/>
</dbReference>
<dbReference type="FunFam" id="3.40.50.300:FF:000142">
    <property type="entry name" value="Midasin"/>
    <property type="match status" value="3"/>
</dbReference>
<dbReference type="PANTHER" id="PTHR48103:SF2">
    <property type="entry name" value="MIDASIN"/>
    <property type="match status" value="1"/>
</dbReference>
<dbReference type="Gene3D" id="3.40.50.410">
    <property type="entry name" value="von Willebrand factor, type A domain"/>
    <property type="match status" value="1"/>
</dbReference>
<dbReference type="PIRSF" id="PIRSF010340">
    <property type="entry name" value="Midasin"/>
    <property type="match status" value="1"/>
</dbReference>
<dbReference type="SUPFAM" id="SSF53300">
    <property type="entry name" value="vWA-like"/>
    <property type="match status" value="1"/>
</dbReference>
<feature type="compositionally biased region" description="Basic and acidic residues" evidence="9">
    <location>
        <begin position="3545"/>
        <end position="3564"/>
    </location>
</feature>
<evidence type="ECO:0000256" key="7">
    <source>
        <dbReference type="ARBA" id="ARBA00023186"/>
    </source>
</evidence>
<reference evidence="11" key="1">
    <citation type="submission" date="2020-09" db="EMBL/GenBank/DDBJ databases">
        <authorList>
            <person name="Kikuchi T."/>
        </authorList>
    </citation>
    <scope>NUCLEOTIDE SEQUENCE</scope>
    <source>
        <strain evidence="11">SH1</strain>
    </source>
</reference>
<feature type="compositionally biased region" description="Basic and acidic residues" evidence="9">
    <location>
        <begin position="3644"/>
        <end position="3655"/>
    </location>
</feature>
<dbReference type="GO" id="GO:0005730">
    <property type="term" value="C:nucleolus"/>
    <property type="evidence" value="ECO:0007669"/>
    <property type="project" value="UniProtKB-SubCell"/>
</dbReference>
<evidence type="ECO:0000256" key="8">
    <source>
        <dbReference type="ARBA" id="ARBA00023242"/>
    </source>
</evidence>
<evidence type="ECO:0000256" key="6">
    <source>
        <dbReference type="ARBA" id="ARBA00022840"/>
    </source>
</evidence>
<evidence type="ECO:0000313" key="11">
    <source>
        <dbReference type="EMBL" id="CAD5206731.1"/>
    </source>
</evidence>
<feature type="compositionally biased region" description="Acidic residues" evidence="9">
    <location>
        <begin position="3592"/>
        <end position="3629"/>
    </location>
</feature>
<evidence type="ECO:0000256" key="5">
    <source>
        <dbReference type="ARBA" id="ARBA00022741"/>
    </source>
</evidence>
<feature type="compositionally biased region" description="Acidic residues" evidence="9">
    <location>
        <begin position="3478"/>
        <end position="3490"/>
    </location>
</feature>
<keyword evidence="6" id="KW-0067">ATP-binding</keyword>
<dbReference type="GO" id="GO:0000027">
    <property type="term" value="P:ribosomal large subunit assembly"/>
    <property type="evidence" value="ECO:0007669"/>
    <property type="project" value="InterPro"/>
</dbReference>
<dbReference type="Proteomes" id="UP000614601">
    <property type="component" value="Unassembled WGS sequence"/>
</dbReference>
<feature type="region of interest" description="Disordered" evidence="9">
    <location>
        <begin position="3438"/>
        <end position="3840"/>
    </location>
</feature>
<dbReference type="InterPro" id="IPR027417">
    <property type="entry name" value="P-loop_NTPase"/>
</dbReference>
<dbReference type="PANTHER" id="PTHR48103">
    <property type="entry name" value="MIDASIN-RELATED"/>
    <property type="match status" value="1"/>
</dbReference>
<sequence length="4167" mass="473218">MGTKRKATLLRKEKRRKSHFDAQLAEAVLLLSKNRFLLVSGPLFSGRSTLAKDIAKCYEPELSTVIISFDDQMDSKTLFGCYQSSGIPGDFVWESSAFLDAVTTEGTLLIIKSWETANSDTQNAVVKLARDGFIMLPGERKIVMSSTTRIIGIVLDSAPVNKELSFPLVITCPPLTKHDIIERLAGCVVHGIKLDQLYDVYIQIKQHIDTLPYTERRLTTRDFYLMCSRLNGKSLTVTDVYLDLSDVFIGHLCKLAHKERPLQVISSFLSMANNSVDYIEKERNVELKLTKDEFVVGRVALEVRKHNVSLTNSLPFAPTRCYRMLMEKIAKCVENKEFVLLNGETGIGKTRVVQELANRINVKLESVNLSLDSEAVDIIGGYKPVNVGVIIRQLVGSLCLAIDLTEDLKQRLMELLSKKKYKAFLRTISKSVEYLLTTASEERFLVLSKLLTKIEQLSMFLASKSSNTPFNYAIGVLTRAMNDGCWLLLDEINMGTNECLNALASIVTEKGASAHPDFRLFACMNPATDTGKKKLPVNVRAIFTEFFVNTPRDEAEICEIINQYLATSKTQELAKYYLNFIDKNPHKFSLRNLCRALLLAKDDVFRSFEKSMEMALRLGFNDENEENWKLIQIPQNKSLGDQQKNFVLVEGVYFPRGPHLVQEDSDYIRTESVQKYIQAIAAAVASGRFPVLLEGETSTGKTSVISHLAKVTGYTVHRINNHEQTDVQEYIGSYVPNKDNKLQFQEGLLLKAVRNGDWVILDELNLAPTEVLEALNRLLDDNRELVVPEYDICVKAHPNFRIFATQNPAGLYGGRKKLSRAFLNRFVVINFVQPPKGELVQIVSRRCGIAESSAKLMVQVMLELKVRRSNNAIFNTNGLMTLRDLFRWGNRLQKAEESREWRQELANQGYFLLASRCRSQEDSLRIQTILETCLKRTINVEELFSISSYYFPGSMKQNCTEKDGVTVLYDYMVLTPSLIKMIILFNEGLKSNEPLLLVGETGCGKTSVTYLMANNKLEFINCHERTDVSDLLGSIRPTSDGLFQWHDGVVTRAMKTGSLLLIDEISLAFDSVLERLNSMLEPSRTILLADSGASSEVVTAVSGFQCVATMNPGGDYGKKELSKALRNRFTEIWCVFGGDEQEVLSILRARLLKELTTEQTDLELITRFLARFLVSFFKENSKFLRHKLCARDVVVVAEMMTNFIKSTELSLAEALYHTISSAILDSLSHICNSYHTNSVGQLTEAGKTLFSRLYKELSSESISLDTFEDLSVQIRANQVQIGPFKVPLGRFERQDLQEFNLNAKSTALNALRVTRGFAANKPIMLEGMPGSGKSSLIGALAKLSGNKLIRLNLSDQTEVSDLFGSDVPITLPNGTVSFEWNDGPVLKAMKEGCWILLDEMNLAPQAILEALNSCFDFRKTLYIAELGRSFSIDTAVPARFFACQNPERMGGNRHALPKSFINRFVTIFTQDLSLEDFKVIVEFVVEKEGLNDKAETFMAIHRLCNDVISVRGGNRVPGAPVEYNLRDLMKMIDCAKKFGILEAFELIYLARLHKLDDKLKFKEKISTEVLYNENLSLSVKLNSANDKVCIQDIAFNNIDTNNFSVLSSQVRLIQKLVICIESGILTLLMGPKSSGKKTMVSFLAQLYQVPLKVISMSSETDSQDLLGAYEHVLDVKTLKKCVDEVVQLSVQHDFTDKVKSIVDTLKMVVTNSERRTLVKLLVKETEGMEVKSRLVDILNEINRATLTFDWLDSEFVKAYSQGEWVLIKDVNCCSAAVLDRLNNCLEREGELVLSEKVDGEFRVLKRHKNFRVFFTMRPENGTISNAMRNRTAEIYISKDECWTSAWLDRLRVLVPNLQPYLLKLRRLDVADNSVLHSDALKCLKTCNLSKEARLNLVGLDGVIEGNQTLKKSIDTFYNVSWFVNMEAFDVNMLCFFARVVSGIDGNLAKILLTDVNNSVSTSQHWNDALALEGRKDWSIIGIGSCENEDNKYLCEHILCVVLAELNKVPSPNSIMAKRSQFEDSQTVTGYLLDIFDSFMVRLKAKELLDKEILYAAYLFVQIMMTEWNPNIVDVIGLEFCKYLHKLCISKDLPEGVFLTKLDELMSMMNVSGNRRQILQYNDIQGFTDFKQVEEARKRYSSLTSHVNDDESWLNSVKTQLTTLNQALSGLAKPNFEFIHLDKFTRMLPYFPVQNDEIMLKFGVLASYRMKILLGHQSRMMTDISQSDSLSPILNGFWKRLKYKQNVSNLTLSDLVGFDQIVQKITKDVTQYSAIEHGIAESARNYFEQFGGDQKVFARIENVQKNVPEEMIDPVLRLHAGKEINLKLAQILKLQYELLKTYSWNILGPYSKSNSLAFDFADDNSSGFSRDLYSMVLSNKKKLEKLQKLGEIIRPSNTNFFELCQLMTIFVNQLEQLLSHGEEVKRDLLHDSISRHVDQITASYWEYPDVLSPYFYSLFDMEIYLALKKPEVSENKMEKLLNNFDWVDQQDVSSLVTAMSQLIASLPARLQVQMINEALFIEKTRPESTVSLILEWLKVQWKGWYDNIRKKQKDLFEYKTTQRKRREENGETVEEDAGVDEEMAQIEQMLPDFSDESQRKFSEEMHEVNSFTESEMLSLIRSVLNKKVEADETAVYCSSLFVNSDELMSSTTANFNTHALNLIKLREDVQTGTTGALNVYKFNDSNLLIDCVSKMQKVEEKVNELLALFPENNILKNIIVSLESFYNTTACHPQMMYTSMLETVLERAELWEANTCREYSLADLLNPLRQVILNWRKMEVVCWSDIIHEAERISHQNALVSSWPLFESFLNSEEDSEDYERKLMVMLIQWLNDSSLNDLNARLESGEMVLLWLRLSNQRSQVTEKINSVLMYYKQFGDTVRQKVKPHLDETKEKLANLVKVAKYTDLNLWSVKDSAQRVHNQLCRLIHGYKVELNKPANSVFLDSVLSLNEDLTTFFSNIEWELALTPGDNNFEHFTVKLNDVLKSAFSSDDGIQLIELGTAFLDQIRENVDYSKAKEQCQENDKEELEKVQLKMYSREIAKRQRTFADLRKKVIAYGFNHRKGITMETDALTEASMTSLKATNSPLLDQLVLASAAARNVVVKLLAAFNHHEKQYVANQISPEMFAFVRGVIEYGQNGFLKLNKAFSDIEQLQVPVETTIAALDDVKESKRTFNYKKLSTVHSELVAYSYILKRKFETFKTVVSSPELGGDGQFSQHYPLFLKSEEDFKKLEVLNKEIEDILSRNVLNEDFEELKTSELNGYVSKIRETTEVMTSKSTDLKELGGSYSNHFVKALEKFNDKANHFIELFDTHDVEVKMVEVKVESYLLKAQSIYRYFERTVEKPVFTKLETLPSLFETIDLNEQTRVVTDLKHQLKLGVIPKNYIVLASTLKGYSTVLKNVYDYLCKGTMMATKFYYDFCCSAEWLLKNGFLNPIPTLEKQSGEGEGETSGEPSGMGEGTGQNDVGKEIEETGQVEGLQDEEATGDDQGNDGDKNEAETPLDMEDDFAADLENLDGEEGEDEKDGKEEEGDEKEPDWDMGDVAEDETKQIDPKLWDEEQKKPENIDNEEQGAQEKTGETVAQAEEASGKESEQDDQQEGDEEESAEKEEEGQEEDAMENVDEICLDEDEHVQNERDNEEMDVDGEQRVVEQPKDEETGEEEVDHDEDNVEDKGSQENSDQQTHDDQQADTVDVNGRGVRDDEAERNQNKEDEEGQEMENKQKGPAGESGLEGVENQAEENEHTDVLEKKNEETAEMSRLNKADDAMEVDEADIVPRNDDDVVKESQKTFAEQENDDQSNNSHYVQKSTTADKAKEMAKHKVKDNITDKAEKEKQSDLSKLKASRDHEHVLDSFYLNTTVDVGKVIRAEGNMDSLKKSLAELQMDGDGKAELEKKWELISSSVSSDAFELAEALRILIEPTKASKFQGDYRTGKRLNMRRLIPYIASNYRKNQIWMRRTKPAKRTIHVCLAIDDSYSMKENMMTESTSQTVCLLEKAFKQLEIGQVSICKFGADVKMLCESAEESNMDQLGPQLLENLKFDQSKTDLSVLLNKMGEFFNYSRQMADASHQLLVVIGDGRGTMVQGTAPVRREVEELVQQGVTTLYLVVDNPTSSVFSMKVASKTSGKMQLSNYMDLFPFPFYTVVQNAAVVPLAVSEAMKQWVDALMM</sequence>
<dbReference type="Proteomes" id="UP000783686">
    <property type="component" value="Unassembled WGS sequence"/>
</dbReference>
<evidence type="ECO:0000256" key="3">
    <source>
        <dbReference type="ARBA" id="ARBA00007188"/>
    </source>
</evidence>
<dbReference type="GO" id="GO:0016887">
    <property type="term" value="F:ATP hydrolysis activity"/>
    <property type="evidence" value="ECO:0007669"/>
    <property type="project" value="InterPro"/>
</dbReference>
<gene>
    <name evidence="11" type="ORF">BOKJ2_LOCUS1415</name>
</gene>
<organism evidence="11 12">
    <name type="scientific">Bursaphelenchus okinawaensis</name>
    <dbReference type="NCBI Taxonomy" id="465554"/>
    <lineage>
        <taxon>Eukaryota</taxon>
        <taxon>Metazoa</taxon>
        <taxon>Ecdysozoa</taxon>
        <taxon>Nematoda</taxon>
        <taxon>Chromadorea</taxon>
        <taxon>Rhabditida</taxon>
        <taxon>Tylenchina</taxon>
        <taxon>Tylenchomorpha</taxon>
        <taxon>Aphelenchoidea</taxon>
        <taxon>Aphelenchoididae</taxon>
        <taxon>Bursaphelenchus</taxon>
    </lineage>
</organism>
<feature type="domain" description="VWFA" evidence="10">
    <location>
        <begin position="3966"/>
        <end position="4158"/>
    </location>
</feature>
<comment type="similarity">
    <text evidence="3">Belongs to the midasin family.</text>
</comment>
<evidence type="ECO:0000256" key="9">
    <source>
        <dbReference type="SAM" id="MobiDB-lite"/>
    </source>
</evidence>
<evidence type="ECO:0000256" key="2">
    <source>
        <dbReference type="ARBA" id="ARBA00004642"/>
    </source>
</evidence>
<dbReference type="InterPro" id="IPR040848">
    <property type="entry name" value="AAA_lid_7"/>
</dbReference>
<evidence type="ECO:0000256" key="1">
    <source>
        <dbReference type="ARBA" id="ARBA00004604"/>
    </source>
</evidence>
<dbReference type="GO" id="GO:0005654">
    <property type="term" value="C:nucleoplasm"/>
    <property type="evidence" value="ECO:0007669"/>
    <property type="project" value="UniProtKB-SubCell"/>
</dbReference>
<protein>
    <recommendedName>
        <fullName evidence="4">Midasin</fullName>
    </recommendedName>
</protein>
<keyword evidence="8" id="KW-0539">Nucleus</keyword>
<keyword evidence="7" id="KW-0143">Chaperone</keyword>
<feature type="compositionally biased region" description="Basic and acidic residues" evidence="9">
    <location>
        <begin position="3809"/>
        <end position="3840"/>
    </location>
</feature>
<comment type="caution">
    <text evidence="11">The sequence shown here is derived from an EMBL/GenBank/DDBJ whole genome shotgun (WGS) entry which is preliminary data.</text>
</comment>
<dbReference type="PROSITE" id="PS50234">
    <property type="entry name" value="VWFA"/>
    <property type="match status" value="1"/>
</dbReference>
<dbReference type="GO" id="GO:0005524">
    <property type="term" value="F:ATP binding"/>
    <property type="evidence" value="ECO:0007669"/>
    <property type="project" value="UniProtKB-KW"/>
</dbReference>
<accession>A0A811JTE4</accession>
<dbReference type="InterPro" id="IPR002035">
    <property type="entry name" value="VWF_A"/>
</dbReference>
<comment type="subcellular location">
    <subcellularLocation>
        <location evidence="1">Nucleus</location>
        <location evidence="1">Nucleolus</location>
    </subcellularLocation>
    <subcellularLocation>
        <location evidence="2">Nucleus</location>
        <location evidence="2">Nucleoplasm</location>
    </subcellularLocation>
</comment>
<dbReference type="SUPFAM" id="SSF52540">
    <property type="entry name" value="P-loop containing nucleoside triphosphate hydrolases"/>
    <property type="match status" value="6"/>
</dbReference>
<dbReference type="SMART" id="SM00382">
    <property type="entry name" value="AAA"/>
    <property type="match status" value="5"/>
</dbReference>
<evidence type="ECO:0000313" key="12">
    <source>
        <dbReference type="Proteomes" id="UP000614601"/>
    </source>
</evidence>
<dbReference type="Gene3D" id="3.40.50.300">
    <property type="entry name" value="P-loop containing nucleotide triphosphate hydrolases"/>
    <property type="match status" value="6"/>
</dbReference>
<feature type="compositionally biased region" description="Acidic residues" evidence="9">
    <location>
        <begin position="3499"/>
        <end position="3544"/>
    </location>
</feature>
<feature type="compositionally biased region" description="Basic and acidic residues" evidence="9">
    <location>
        <begin position="3773"/>
        <end position="3786"/>
    </location>
</feature>
<dbReference type="Pfam" id="PF07728">
    <property type="entry name" value="AAA_5"/>
    <property type="match status" value="4"/>
</dbReference>
<feature type="compositionally biased region" description="Basic and acidic residues" evidence="9">
    <location>
        <begin position="3697"/>
        <end position="3709"/>
    </location>
</feature>
<feature type="compositionally biased region" description="Acidic residues" evidence="9">
    <location>
        <begin position="3656"/>
        <end position="3669"/>
    </location>
</feature>
<dbReference type="InterPro" id="IPR012099">
    <property type="entry name" value="Midasin"/>
</dbReference>
<proteinExistence type="inferred from homology"/>
<dbReference type="OrthoDB" id="422220at2759"/>
<evidence type="ECO:0000256" key="4">
    <source>
        <dbReference type="ARBA" id="ARBA00017143"/>
    </source>
</evidence>
<name>A0A811JTE4_9BILA</name>